<accession>A0A6C0L9W5</accession>
<dbReference type="AlphaFoldDB" id="A0A6C0L9W5"/>
<protein>
    <submittedName>
        <fullName evidence="1">Uncharacterized protein</fullName>
    </submittedName>
</protein>
<name>A0A6C0L9W5_9ZZZZ</name>
<organism evidence="1">
    <name type="scientific">viral metagenome</name>
    <dbReference type="NCBI Taxonomy" id="1070528"/>
    <lineage>
        <taxon>unclassified sequences</taxon>
        <taxon>metagenomes</taxon>
        <taxon>organismal metagenomes</taxon>
    </lineage>
</organism>
<dbReference type="EMBL" id="MN740461">
    <property type="protein sequence ID" value="QHU27756.1"/>
    <property type="molecule type" value="Genomic_DNA"/>
</dbReference>
<reference evidence="1" key="1">
    <citation type="journal article" date="2020" name="Nature">
        <title>Giant virus diversity and host interactions through global metagenomics.</title>
        <authorList>
            <person name="Schulz F."/>
            <person name="Roux S."/>
            <person name="Paez-Espino D."/>
            <person name="Jungbluth S."/>
            <person name="Walsh D.A."/>
            <person name="Denef V.J."/>
            <person name="McMahon K.D."/>
            <person name="Konstantinidis K.T."/>
            <person name="Eloe-Fadrosh E.A."/>
            <person name="Kyrpides N.C."/>
            <person name="Woyke T."/>
        </authorList>
    </citation>
    <scope>NUCLEOTIDE SEQUENCE</scope>
    <source>
        <strain evidence="1">GVMAG-M-3300027769-26</strain>
    </source>
</reference>
<proteinExistence type="predicted"/>
<sequence length="200" mass="23957">MDIIDTEASLGEKIFGDNKAYTIVCINNTCLAFNKITKEDIAKRRGEYYCEHIPKKIEEAMKMFTYSELGITTKKYMKLIPIKYRNNYMNFSNMDREHYLSIYESTIDALGEKINNSIYHENILRQMIKQFKHYIILSNNNNYIWYGLYGNLYKKMMIEHYVFIISKMNYVLKKKDFEGEEHLIGMLQHLFTEELIEIIE</sequence>
<evidence type="ECO:0000313" key="1">
    <source>
        <dbReference type="EMBL" id="QHU27756.1"/>
    </source>
</evidence>